<keyword evidence="2" id="KW-1185">Reference proteome</keyword>
<name>A0A7W8GB95_9SPIR</name>
<evidence type="ECO:0000313" key="2">
    <source>
        <dbReference type="Proteomes" id="UP000518887"/>
    </source>
</evidence>
<dbReference type="EMBL" id="JACHFQ010000009">
    <property type="protein sequence ID" value="MBB5227278.1"/>
    <property type="molecule type" value="Genomic_DNA"/>
</dbReference>
<dbReference type="RefSeq" id="WP_184661357.1">
    <property type="nucleotide sequence ID" value="NZ_CP031518.1"/>
</dbReference>
<sequence length="872" mass="93502">MIAGHIELEGALPTGSNLTPDLPKVSGVIKIEGTVYDDVRLEALSMSIFGGTNTKVASYTNGAWVNETSLPSGLVSFTAKDEDMSQKGHTVKYTAVIDTETLNASGYPVGKAQWITVGASDWKHNYVTSDTSVTGGSDAFTGGTSTSVTKAQTTSTTNTNCYQMDVVPYVTEIVTHLSSFYGTAHSVYARTAKGHYPCYEGEEIEFKGYNLGSGKAKVVIPGMAEDGTTLSASNKVTLTATSAGATGATSGVISVSVNGIPAMNNINSNNACGSYTSDKEGSSYTDDNYAHCYNRQPNGVNNNTLTDDLELDVWQFKNAAKPVNGGAERVTMKIRPTDGTPGFSYANSVLYFSMPGYNADTSDGDKKGANNKTINGQYASHIPFAENYGGFSHNSFTFDSNGFSYGAAMCTDTQNASSSAFFQFFSKETPMPFHWYNQNMNYANEANASRLDSSTMNVGTATSPNWQCNINRIQSISMDSSITGNLTYVYIAYYDAVAKQVRFRWGTVGANSDSIDGKKNNSESFETTRPDNAYGLNDAVDEKYTGYAQSGKSDGSCRPAAADSFVKYSNTNHDGIPIQVIAASGLSYSGTHNTIYNKMTHTAGQYVSLSILGKDTATPTACVFWYDGSKLMMAYNSSPTTSNSWTYKTVDTDGGLHVKSAVDSDGGIHLAYYTSNGGNLKYAYLSGVTAKPQIATVDANGAVGTKCTIDVAKDADGNQVPYITYQMIGGVYTYNAKIAYRTNFDPELKTLPNGADNKDMFTGDWEVSVIPTESSRLLNDDTINVGLWRDSNGMAKVFTSNTYWKSSDKWFTYTSSAYNSFGEVTEAAANGVTTYSNTMDVGNPSLIYGNNTANPIVGYGIESGAIEIAQKK</sequence>
<dbReference type="Proteomes" id="UP000518887">
    <property type="component" value="Unassembled WGS sequence"/>
</dbReference>
<accession>A0A7W8GB95</accession>
<protein>
    <submittedName>
        <fullName evidence="1">Uncharacterized protein</fullName>
    </submittedName>
</protein>
<reference evidence="1 2" key="1">
    <citation type="submission" date="2020-08" db="EMBL/GenBank/DDBJ databases">
        <title>Genomic Encyclopedia of Type Strains, Phase IV (KMG-IV): sequencing the most valuable type-strain genomes for metagenomic binning, comparative biology and taxonomic classification.</title>
        <authorList>
            <person name="Goeker M."/>
        </authorList>
    </citation>
    <scope>NUCLEOTIDE SEQUENCE [LARGE SCALE GENOMIC DNA]</scope>
    <source>
        <strain evidence="1 2">DSM 103462</strain>
    </source>
</reference>
<evidence type="ECO:0000313" key="1">
    <source>
        <dbReference type="EMBL" id="MBB5227278.1"/>
    </source>
</evidence>
<organism evidence="1 2">
    <name type="scientific">Treponema ruminis</name>
    <dbReference type="NCBI Taxonomy" id="744515"/>
    <lineage>
        <taxon>Bacteria</taxon>
        <taxon>Pseudomonadati</taxon>
        <taxon>Spirochaetota</taxon>
        <taxon>Spirochaetia</taxon>
        <taxon>Spirochaetales</taxon>
        <taxon>Treponemataceae</taxon>
        <taxon>Treponema</taxon>
    </lineage>
</organism>
<gene>
    <name evidence="1" type="ORF">HNP76_002676</name>
</gene>
<comment type="caution">
    <text evidence="1">The sequence shown here is derived from an EMBL/GenBank/DDBJ whole genome shotgun (WGS) entry which is preliminary data.</text>
</comment>
<proteinExistence type="predicted"/>
<dbReference type="AlphaFoldDB" id="A0A7W8GB95"/>